<dbReference type="InterPro" id="IPR011705">
    <property type="entry name" value="BACK"/>
</dbReference>
<dbReference type="PANTHER" id="PTHR24412:SF35">
    <property type="entry name" value="ACTIN-BINDING PROTEIN IPP"/>
    <property type="match status" value="1"/>
</dbReference>
<dbReference type="PROSITE" id="PS50097">
    <property type="entry name" value="BTB"/>
    <property type="match status" value="1"/>
</dbReference>
<keyword evidence="4" id="KW-1185">Reference proteome</keyword>
<organism evidence="4 5">
    <name type="scientific">Branchiostoma belcheri</name>
    <name type="common">Amphioxus</name>
    <dbReference type="NCBI Taxonomy" id="7741"/>
    <lineage>
        <taxon>Eukaryota</taxon>
        <taxon>Metazoa</taxon>
        <taxon>Chordata</taxon>
        <taxon>Cephalochordata</taxon>
        <taxon>Leptocardii</taxon>
        <taxon>Amphioxiformes</taxon>
        <taxon>Branchiostomatidae</taxon>
        <taxon>Branchiostoma</taxon>
    </lineage>
</organism>
<dbReference type="RefSeq" id="XP_019647116.1">
    <property type="nucleotide sequence ID" value="XM_019791557.1"/>
</dbReference>
<dbReference type="Pfam" id="PF07707">
    <property type="entry name" value="BACK"/>
    <property type="match status" value="1"/>
</dbReference>
<dbReference type="PIRSF" id="PIRSF037037">
    <property type="entry name" value="Kelch-like_protein_gigaxonin"/>
    <property type="match status" value="1"/>
</dbReference>
<dbReference type="Pfam" id="PF24681">
    <property type="entry name" value="Kelch_KLHDC2_KLHL20_DRC7"/>
    <property type="match status" value="1"/>
</dbReference>
<keyword evidence="2" id="KW-0677">Repeat</keyword>
<dbReference type="SMART" id="SM00875">
    <property type="entry name" value="BACK"/>
    <property type="match status" value="1"/>
</dbReference>
<dbReference type="SUPFAM" id="SSF117281">
    <property type="entry name" value="Kelch motif"/>
    <property type="match status" value="2"/>
</dbReference>
<name>A0A6P5AYD3_BRABE</name>
<dbReference type="PANTHER" id="PTHR24412">
    <property type="entry name" value="KELCH PROTEIN"/>
    <property type="match status" value="1"/>
</dbReference>
<dbReference type="InterPro" id="IPR006652">
    <property type="entry name" value="Kelch_1"/>
</dbReference>
<dbReference type="InterPro" id="IPR017096">
    <property type="entry name" value="BTB-kelch_protein"/>
</dbReference>
<keyword evidence="1" id="KW-0880">Kelch repeat</keyword>
<dbReference type="SUPFAM" id="SSF54695">
    <property type="entry name" value="POZ domain"/>
    <property type="match status" value="1"/>
</dbReference>
<gene>
    <name evidence="5" type="primary">LOC109487542</name>
</gene>
<dbReference type="AlphaFoldDB" id="A0A6P5AYD3"/>
<dbReference type="InterPro" id="IPR000210">
    <property type="entry name" value="BTB/POZ_dom"/>
</dbReference>
<feature type="domain" description="BTB" evidence="3">
    <location>
        <begin position="41"/>
        <end position="108"/>
    </location>
</feature>
<proteinExistence type="predicted"/>
<dbReference type="InterPro" id="IPR015915">
    <property type="entry name" value="Kelch-typ_b-propeller"/>
</dbReference>
<evidence type="ECO:0000259" key="3">
    <source>
        <dbReference type="PROSITE" id="PS50097"/>
    </source>
</evidence>
<evidence type="ECO:0000313" key="5">
    <source>
        <dbReference type="RefSeq" id="XP_019647116.1"/>
    </source>
</evidence>
<dbReference type="InterPro" id="IPR011333">
    <property type="entry name" value="SKP1/BTB/POZ_sf"/>
</dbReference>
<dbReference type="Gene3D" id="2.120.10.80">
    <property type="entry name" value="Kelch-type beta propeller"/>
    <property type="match status" value="2"/>
</dbReference>
<dbReference type="Pfam" id="PF00651">
    <property type="entry name" value="BTB"/>
    <property type="match status" value="1"/>
</dbReference>
<evidence type="ECO:0000256" key="1">
    <source>
        <dbReference type="ARBA" id="ARBA00022441"/>
    </source>
</evidence>
<dbReference type="Gene3D" id="3.30.710.10">
    <property type="entry name" value="Potassium Channel Kv1.1, Chain A"/>
    <property type="match status" value="1"/>
</dbReference>
<dbReference type="Gene3D" id="1.25.40.420">
    <property type="match status" value="1"/>
</dbReference>
<sequence length="589" mass="65514">MADADSGRGVSAEETLHFHADWHSKNVLGHLNKLRGQREFCDVEFSVGSCVFAVHRAVVAACSPYFAAMLGGGMSEAGRGQVQLHAVEPDVFNMLLDFMYTGSIGVSVGNVQDLLAAADMFQLPDVITACTSFLQSQLHPSNALGIYMYAEAHACQDLCSASLTYIQSHFTQVSREDEFFNVSKELLAELLSSEDLHVENEYQVFTSAMSWIMYDVTKRRRFVYEILSPVRFPLISPQCLSKYLKHVLTDLSLQIVLQKLFEDYNIICKPGRPAQRPVKNFGFTKPRRNARKFLYVAGGYTRLPGERWSDSHTINMAECYDSFSQRWSFLPPLNYCRSGHGIAVLHGKVYAVGGESDSLIYDNVECFDPAVNRWTILPSVMTVPRCGLGVCVLQDAIYAIGGWVGSEIGNTIERYDPEVKRWEVVGRVETLRFCMGVTEMDGFLYVVGGMSDLGSELRTAEFYDPVTQDWTRLPDMKERRAYVGVGTLGGCLYAVGGWNDQKEALRTVERYSPIEDKWREVAPLSTARAGASVAAINNMLYVLGGRTSTRGYAAPVTLNTVECYDPETDTWLQLGTMATSRCEAAAAVT</sequence>
<dbReference type="GeneID" id="109487542"/>
<dbReference type="Pfam" id="PF01344">
    <property type="entry name" value="Kelch_1"/>
    <property type="match status" value="1"/>
</dbReference>
<dbReference type="KEGG" id="bbel:109487542"/>
<dbReference type="SMART" id="SM00612">
    <property type="entry name" value="Kelch"/>
    <property type="match status" value="6"/>
</dbReference>
<dbReference type="FunFam" id="1.25.40.420:FF:000001">
    <property type="entry name" value="Kelch-like family member 12"/>
    <property type="match status" value="1"/>
</dbReference>
<reference evidence="5" key="1">
    <citation type="submission" date="2025-08" db="UniProtKB">
        <authorList>
            <consortium name="RefSeq"/>
        </authorList>
    </citation>
    <scope>IDENTIFICATION</scope>
    <source>
        <tissue evidence="5">Gonad</tissue>
    </source>
</reference>
<evidence type="ECO:0000313" key="4">
    <source>
        <dbReference type="Proteomes" id="UP000515135"/>
    </source>
</evidence>
<evidence type="ECO:0000256" key="2">
    <source>
        <dbReference type="ARBA" id="ARBA00022737"/>
    </source>
</evidence>
<dbReference type="Proteomes" id="UP000515135">
    <property type="component" value="Unplaced"/>
</dbReference>
<dbReference type="OrthoDB" id="1022638at2759"/>
<protein>
    <submittedName>
        <fullName evidence="5">Actin-binding protein IPP-like</fullName>
    </submittedName>
</protein>
<dbReference type="SMART" id="SM00225">
    <property type="entry name" value="BTB"/>
    <property type="match status" value="1"/>
</dbReference>
<accession>A0A6P5AYD3</accession>